<accession>A0A3B0YQQ3</accession>
<proteinExistence type="predicted"/>
<name>A0A3B0YQQ3_9ZZZZ</name>
<dbReference type="GO" id="GO:0015679">
    <property type="term" value="P:plasma membrane copper ion transport"/>
    <property type="evidence" value="ECO:0007669"/>
    <property type="project" value="TreeGrafter"/>
</dbReference>
<dbReference type="GO" id="GO:0060003">
    <property type="term" value="P:copper ion export"/>
    <property type="evidence" value="ECO:0007669"/>
    <property type="project" value="TreeGrafter"/>
</dbReference>
<dbReference type="InterPro" id="IPR058649">
    <property type="entry name" value="CzcB_C"/>
</dbReference>
<dbReference type="EMBL" id="UOFM01000239">
    <property type="protein sequence ID" value="VAW77837.1"/>
    <property type="molecule type" value="Genomic_DNA"/>
</dbReference>
<dbReference type="PANTHER" id="PTHR30097:SF4">
    <property type="entry name" value="SLR6042 PROTEIN"/>
    <property type="match status" value="1"/>
</dbReference>
<protein>
    <recommendedName>
        <fullName evidence="2">CzcB-like C-terminal circularly permuted SH3-like domain-containing protein</fullName>
    </recommendedName>
</protein>
<reference evidence="3" key="1">
    <citation type="submission" date="2018-06" db="EMBL/GenBank/DDBJ databases">
        <authorList>
            <person name="Zhirakovskaya E."/>
        </authorList>
    </citation>
    <scope>NUCLEOTIDE SEQUENCE</scope>
</reference>
<evidence type="ECO:0000259" key="2">
    <source>
        <dbReference type="Pfam" id="PF25975"/>
    </source>
</evidence>
<organism evidence="3">
    <name type="scientific">hydrothermal vent metagenome</name>
    <dbReference type="NCBI Taxonomy" id="652676"/>
    <lineage>
        <taxon>unclassified sequences</taxon>
        <taxon>metagenomes</taxon>
        <taxon>ecological metagenomes</taxon>
    </lineage>
</organism>
<gene>
    <name evidence="3" type="ORF">MNBD_GAMMA14-2085</name>
</gene>
<dbReference type="InterPro" id="IPR051909">
    <property type="entry name" value="MFP_Cation_Efflux"/>
</dbReference>
<dbReference type="GO" id="GO:0030313">
    <property type="term" value="C:cell envelope"/>
    <property type="evidence" value="ECO:0007669"/>
    <property type="project" value="TreeGrafter"/>
</dbReference>
<dbReference type="PANTHER" id="PTHR30097">
    <property type="entry name" value="CATION EFFLUX SYSTEM PROTEIN CUSB"/>
    <property type="match status" value="1"/>
</dbReference>
<evidence type="ECO:0000256" key="1">
    <source>
        <dbReference type="ARBA" id="ARBA00022448"/>
    </source>
</evidence>
<evidence type="ECO:0000313" key="3">
    <source>
        <dbReference type="EMBL" id="VAW77837.1"/>
    </source>
</evidence>
<dbReference type="Pfam" id="PF25975">
    <property type="entry name" value="CzcB_C"/>
    <property type="match status" value="1"/>
</dbReference>
<keyword evidence="1" id="KW-0813">Transport</keyword>
<sequence length="227" mass="25147">KTLHTTLLLSALAIGTVDAGGIRERMRPDPVRDTTVTEAQAVELTLTLVQAGPQALQTWVRTAARIDDAGRILVARVCAPYTELIQPGQRVRAFPPDSKSSIYQASITRVTPRGDCVSVEATLPRITYEKSPLYVMQIIVQRGEFLSIPNEAIIEEGDRQIVYIQQHPGHYLPQEIHTGLKGELYTQIHRGLSEGDQVVTLGSFFIDADYKLKTTQQGGMSHAHMHH</sequence>
<dbReference type="AlphaFoldDB" id="A0A3B0YQQ3"/>
<dbReference type="Gene3D" id="2.40.420.20">
    <property type="match status" value="1"/>
</dbReference>
<feature type="domain" description="CzcB-like C-terminal circularly permuted SH3-like" evidence="2">
    <location>
        <begin position="147"/>
        <end position="206"/>
    </location>
</feature>
<feature type="non-terminal residue" evidence="3">
    <location>
        <position position="1"/>
    </location>
</feature>